<dbReference type="EMBL" id="JASPKY010000723">
    <property type="protein sequence ID" value="KAK9686211.1"/>
    <property type="molecule type" value="Genomic_DNA"/>
</dbReference>
<dbReference type="AlphaFoldDB" id="A0AAW1IAC5"/>
<sequence>MSNFPIYHLTRLELDRPPSKVKVGRTVVVPRRAKEQIHYDYEQYLYKPEASIIAKEQIHYDYEQYLYKPEASIITDTSNFGIFVNSKKNSSRIPGKMFYNESELEDPQEIVEAFSRHFSSVYQDSAYVNFVDSVCSNSLSFNISAMNDEDILQSMKRLLNKMTAGNRIIGEEELPGQYARYYRRRGTSGPICKQFPDGEPSYTKLIMNCR</sequence>
<name>A0AAW1IAC5_POPJA</name>
<keyword evidence="2" id="KW-1185">Reference proteome</keyword>
<evidence type="ECO:0000313" key="1">
    <source>
        <dbReference type="EMBL" id="KAK9686211.1"/>
    </source>
</evidence>
<reference evidence="1 2" key="1">
    <citation type="journal article" date="2024" name="BMC Genomics">
        <title>De novo assembly and annotation of Popillia japonica's genome with initial clues to its potential as an invasive pest.</title>
        <authorList>
            <person name="Cucini C."/>
            <person name="Boschi S."/>
            <person name="Funari R."/>
            <person name="Cardaioli E."/>
            <person name="Iannotti N."/>
            <person name="Marturano G."/>
            <person name="Paoli F."/>
            <person name="Bruttini M."/>
            <person name="Carapelli A."/>
            <person name="Frati F."/>
            <person name="Nardi F."/>
        </authorList>
    </citation>
    <scope>NUCLEOTIDE SEQUENCE [LARGE SCALE GENOMIC DNA]</scope>
    <source>
        <strain evidence="1">DMR45628</strain>
    </source>
</reference>
<dbReference type="Proteomes" id="UP001458880">
    <property type="component" value="Unassembled WGS sequence"/>
</dbReference>
<evidence type="ECO:0000313" key="2">
    <source>
        <dbReference type="Proteomes" id="UP001458880"/>
    </source>
</evidence>
<gene>
    <name evidence="1" type="ORF">QE152_g37368</name>
</gene>
<protein>
    <submittedName>
        <fullName evidence="1">Uncharacterized protein</fullName>
    </submittedName>
</protein>
<comment type="caution">
    <text evidence="1">The sequence shown here is derived from an EMBL/GenBank/DDBJ whole genome shotgun (WGS) entry which is preliminary data.</text>
</comment>
<accession>A0AAW1IAC5</accession>
<organism evidence="1 2">
    <name type="scientific">Popillia japonica</name>
    <name type="common">Japanese beetle</name>
    <dbReference type="NCBI Taxonomy" id="7064"/>
    <lineage>
        <taxon>Eukaryota</taxon>
        <taxon>Metazoa</taxon>
        <taxon>Ecdysozoa</taxon>
        <taxon>Arthropoda</taxon>
        <taxon>Hexapoda</taxon>
        <taxon>Insecta</taxon>
        <taxon>Pterygota</taxon>
        <taxon>Neoptera</taxon>
        <taxon>Endopterygota</taxon>
        <taxon>Coleoptera</taxon>
        <taxon>Polyphaga</taxon>
        <taxon>Scarabaeiformia</taxon>
        <taxon>Scarabaeidae</taxon>
        <taxon>Rutelinae</taxon>
        <taxon>Popillia</taxon>
    </lineage>
</organism>
<proteinExistence type="predicted"/>